<comment type="caution">
    <text evidence="1">The sequence shown here is derived from an EMBL/GenBank/DDBJ whole genome shotgun (WGS) entry which is preliminary data.</text>
</comment>
<accession>A0A0F9HS40</accession>
<dbReference type="AlphaFoldDB" id="A0A0F9HS40"/>
<name>A0A0F9HS40_9ZZZZ</name>
<proteinExistence type="predicted"/>
<organism evidence="1">
    <name type="scientific">marine sediment metagenome</name>
    <dbReference type="NCBI Taxonomy" id="412755"/>
    <lineage>
        <taxon>unclassified sequences</taxon>
        <taxon>metagenomes</taxon>
        <taxon>ecological metagenomes</taxon>
    </lineage>
</organism>
<evidence type="ECO:0000313" key="1">
    <source>
        <dbReference type="EMBL" id="KKM06047.1"/>
    </source>
</evidence>
<protein>
    <submittedName>
        <fullName evidence="1">Uncharacterized protein</fullName>
    </submittedName>
</protein>
<sequence length="142" mass="16392">FCSVLYYIEAETSRFRNNTDYYMLVHFILYGFIKGGEMKLVILPQIKIGINRYQVTFKPHLNVDEHRTGSVNFRTGLIEIEPAMMESIRVVSLLHEAIHAISYGYAISLDDADIDRLAEGVAELLVNNWRLKFDLSQIPTHK</sequence>
<reference evidence="1" key="1">
    <citation type="journal article" date="2015" name="Nature">
        <title>Complex archaea that bridge the gap between prokaryotes and eukaryotes.</title>
        <authorList>
            <person name="Spang A."/>
            <person name="Saw J.H."/>
            <person name="Jorgensen S.L."/>
            <person name="Zaremba-Niedzwiedzka K."/>
            <person name="Martijn J."/>
            <person name="Lind A.E."/>
            <person name="van Eijk R."/>
            <person name="Schleper C."/>
            <person name="Guy L."/>
            <person name="Ettema T.J."/>
        </authorList>
    </citation>
    <scope>NUCLEOTIDE SEQUENCE</scope>
</reference>
<feature type="non-terminal residue" evidence="1">
    <location>
        <position position="1"/>
    </location>
</feature>
<dbReference type="EMBL" id="LAZR01016081">
    <property type="protein sequence ID" value="KKM06047.1"/>
    <property type="molecule type" value="Genomic_DNA"/>
</dbReference>
<gene>
    <name evidence="1" type="ORF">LCGC14_1747860</name>
</gene>